<comment type="caution">
    <text evidence="4">The sequence shown here is derived from an EMBL/GenBank/DDBJ whole genome shotgun (WGS) entry which is preliminary data.</text>
</comment>
<feature type="chain" id="PRO_5038954741" evidence="1">
    <location>
        <begin position="21"/>
        <end position="738"/>
    </location>
</feature>
<reference evidence="4" key="2">
    <citation type="submission" date="2021-04" db="EMBL/GenBank/DDBJ databases">
        <authorList>
            <person name="Gilroy R."/>
        </authorList>
    </citation>
    <scope>NUCLEOTIDE SEQUENCE</scope>
    <source>
        <strain evidence="4">ChiHjej12B11-9795</strain>
    </source>
</reference>
<dbReference type="Pfam" id="PF00930">
    <property type="entry name" value="DPPIV_N"/>
    <property type="match status" value="1"/>
</dbReference>
<protein>
    <submittedName>
        <fullName evidence="4">DPP IV N-terminal domain-containing protein</fullName>
    </submittedName>
</protein>
<evidence type="ECO:0000256" key="1">
    <source>
        <dbReference type="SAM" id="SignalP"/>
    </source>
</evidence>
<dbReference type="SUPFAM" id="SSF82171">
    <property type="entry name" value="DPP6 N-terminal domain-like"/>
    <property type="match status" value="1"/>
</dbReference>
<name>A0A9D2HV51_9BACE</name>
<organism evidence="4 5">
    <name type="scientific">Candidatus Bacteroides avicola</name>
    <dbReference type="NCBI Taxonomy" id="2838468"/>
    <lineage>
        <taxon>Bacteria</taxon>
        <taxon>Pseudomonadati</taxon>
        <taxon>Bacteroidota</taxon>
        <taxon>Bacteroidia</taxon>
        <taxon>Bacteroidales</taxon>
        <taxon>Bacteroidaceae</taxon>
        <taxon>Bacteroides</taxon>
    </lineage>
</organism>
<dbReference type="PANTHER" id="PTHR11731">
    <property type="entry name" value="PROTEASE FAMILY S9B,C DIPEPTIDYL-PEPTIDASE IV-RELATED"/>
    <property type="match status" value="1"/>
</dbReference>
<gene>
    <name evidence="4" type="ORF">H9950_00375</name>
</gene>
<dbReference type="PANTHER" id="PTHR11731:SF193">
    <property type="entry name" value="DIPEPTIDYL PEPTIDASE 9"/>
    <property type="match status" value="1"/>
</dbReference>
<accession>A0A9D2HV51</accession>
<dbReference type="Gene3D" id="2.140.10.30">
    <property type="entry name" value="Dipeptidylpeptidase IV, N-terminal domain"/>
    <property type="match status" value="1"/>
</dbReference>
<evidence type="ECO:0000259" key="2">
    <source>
        <dbReference type="Pfam" id="PF00326"/>
    </source>
</evidence>
<dbReference type="GO" id="GO:0008239">
    <property type="term" value="F:dipeptidyl-peptidase activity"/>
    <property type="evidence" value="ECO:0007669"/>
    <property type="project" value="TreeGrafter"/>
</dbReference>
<dbReference type="InterPro" id="IPR002469">
    <property type="entry name" value="Peptidase_S9B_N"/>
</dbReference>
<proteinExistence type="predicted"/>
<feature type="signal peptide" evidence="1">
    <location>
        <begin position="1"/>
        <end position="20"/>
    </location>
</feature>
<dbReference type="GO" id="GO:0008236">
    <property type="term" value="F:serine-type peptidase activity"/>
    <property type="evidence" value="ECO:0007669"/>
    <property type="project" value="InterPro"/>
</dbReference>
<feature type="domain" description="Dipeptidylpeptidase IV N-terminal" evidence="3">
    <location>
        <begin position="122"/>
        <end position="454"/>
    </location>
</feature>
<dbReference type="InterPro" id="IPR029058">
    <property type="entry name" value="AB_hydrolase_fold"/>
</dbReference>
<sequence length="738" mass="83276">MNKFIKIACAFMLAPALLMAQDNTAPQETTGLRMPTLEDLIPGGETYRFTDDLYGLQWWGDTAVKPGIDSLVTVNPKNGEETLLFTRENLNRALEAGGWGKLSHLYSLSFPWEGKTEVLIPLHGKYITYDWVAGQVIATRETPEGAANVDYNTESGHVAYTIGNNLYVDGQAVTEEPAGVVCGQSVHRNEFGISKGTFWSPEGTLLAFYRMDESMVTEYPLVDITARVGEPNPIRYPMAGMTSHQVQVGIYNPSTRKTLYLETGDPTDRYFTNISWSPDEQSLYLIELNCDQNHAKLCRYDAQTGKLAEVLYEEEHPKYVEPQCPIVFLPWDDTKFILQSQRDGFNHLYLFDLTKGKYPETYTTDFGSQYTAHYVHTQLTQGPWLVQSLLGFNRQKKEIFFAATKESPMQTNIYKIRTKGGKVTALDNGQGVHSGRLSASGTYLIDRYSTPEVPRNIDLVATSTGKATARLLAAADPFEGLVMPLVETGTMKAADDTTTLYWRMLKPADFDPARKYPVIVYVYGGPHAQMLAANWMYAARGWDLYMANRGYIMFTIDNRGSSNRGLAFENCTFRHLGVEESKDQAKAAEWLKTLPYVDGNRIGVHGWSFGGHMTTSLMLRYPDLYKVGVAGGPVIDWKYYEVMYGERYMDTPQANPEGYEGSDLKKLAGNLKGHLLMIHDDHDDTCVPQHTLSFIKACVDARTYPDLFIYPGHKHNVMGRDRVHLHEKITRYFDDYLK</sequence>
<dbReference type="InterPro" id="IPR050278">
    <property type="entry name" value="Serine_Prot_S9B/DPPIV"/>
</dbReference>
<dbReference type="Gene3D" id="3.40.50.1820">
    <property type="entry name" value="alpha/beta hydrolase"/>
    <property type="match status" value="1"/>
</dbReference>
<evidence type="ECO:0000313" key="5">
    <source>
        <dbReference type="Proteomes" id="UP000823862"/>
    </source>
</evidence>
<dbReference type="SUPFAM" id="SSF53474">
    <property type="entry name" value="alpha/beta-Hydrolases"/>
    <property type="match status" value="1"/>
</dbReference>
<dbReference type="InterPro" id="IPR001375">
    <property type="entry name" value="Peptidase_S9_cat"/>
</dbReference>
<evidence type="ECO:0000259" key="3">
    <source>
        <dbReference type="Pfam" id="PF00930"/>
    </source>
</evidence>
<feature type="domain" description="Peptidase S9 prolyl oligopeptidase catalytic" evidence="2">
    <location>
        <begin position="545"/>
        <end position="738"/>
    </location>
</feature>
<dbReference type="AlphaFoldDB" id="A0A9D2HV51"/>
<dbReference type="Proteomes" id="UP000823862">
    <property type="component" value="Unassembled WGS sequence"/>
</dbReference>
<dbReference type="GO" id="GO:0006508">
    <property type="term" value="P:proteolysis"/>
    <property type="evidence" value="ECO:0007669"/>
    <property type="project" value="InterPro"/>
</dbReference>
<dbReference type="Pfam" id="PF00326">
    <property type="entry name" value="Peptidase_S9"/>
    <property type="match status" value="1"/>
</dbReference>
<evidence type="ECO:0000313" key="4">
    <source>
        <dbReference type="EMBL" id="HJA84653.1"/>
    </source>
</evidence>
<reference evidence="4" key="1">
    <citation type="journal article" date="2021" name="PeerJ">
        <title>Extensive microbial diversity within the chicken gut microbiome revealed by metagenomics and culture.</title>
        <authorList>
            <person name="Gilroy R."/>
            <person name="Ravi A."/>
            <person name="Getino M."/>
            <person name="Pursley I."/>
            <person name="Horton D.L."/>
            <person name="Alikhan N.F."/>
            <person name="Baker D."/>
            <person name="Gharbi K."/>
            <person name="Hall N."/>
            <person name="Watson M."/>
            <person name="Adriaenssens E.M."/>
            <person name="Foster-Nyarko E."/>
            <person name="Jarju S."/>
            <person name="Secka A."/>
            <person name="Antonio M."/>
            <person name="Oren A."/>
            <person name="Chaudhuri R.R."/>
            <person name="La Ragione R."/>
            <person name="Hildebrand F."/>
            <person name="Pallen M.J."/>
        </authorList>
    </citation>
    <scope>NUCLEOTIDE SEQUENCE</scope>
    <source>
        <strain evidence="4">ChiHjej12B11-9795</strain>
    </source>
</reference>
<dbReference type="EMBL" id="DWZI01000002">
    <property type="protein sequence ID" value="HJA84653.1"/>
    <property type="molecule type" value="Genomic_DNA"/>
</dbReference>
<keyword evidence="1" id="KW-0732">Signal</keyword>